<feature type="chain" id="PRO_5040278510" description="WSC domain-containing protein" evidence="3">
    <location>
        <begin position="23"/>
        <end position="681"/>
    </location>
</feature>
<name>A0A9N9KLD5_9HELO</name>
<dbReference type="InterPro" id="IPR051589">
    <property type="entry name" value="Sialate-O-sulfotransferase"/>
</dbReference>
<evidence type="ECO:0000256" key="1">
    <source>
        <dbReference type="ARBA" id="ARBA00022737"/>
    </source>
</evidence>
<dbReference type="EMBL" id="CAJVRL010000002">
    <property type="protein sequence ID" value="CAG8949419.1"/>
    <property type="molecule type" value="Genomic_DNA"/>
</dbReference>
<dbReference type="InterPro" id="IPR002889">
    <property type="entry name" value="WSC_carb-bd"/>
</dbReference>
<gene>
    <name evidence="5" type="ORF">HYFRA_00005048</name>
</gene>
<feature type="compositionally biased region" description="Pro residues" evidence="2">
    <location>
        <begin position="501"/>
        <end position="510"/>
    </location>
</feature>
<feature type="domain" description="WSC" evidence="4">
    <location>
        <begin position="141"/>
        <end position="251"/>
    </location>
</feature>
<dbReference type="PROSITE" id="PS51212">
    <property type="entry name" value="WSC"/>
    <property type="match status" value="2"/>
</dbReference>
<comment type="caution">
    <text evidence="5">The sequence shown here is derived from an EMBL/GenBank/DDBJ whole genome shotgun (WGS) entry which is preliminary data.</text>
</comment>
<evidence type="ECO:0000313" key="6">
    <source>
        <dbReference type="Proteomes" id="UP000696280"/>
    </source>
</evidence>
<evidence type="ECO:0000313" key="5">
    <source>
        <dbReference type="EMBL" id="CAG8949419.1"/>
    </source>
</evidence>
<keyword evidence="1" id="KW-0677">Repeat</keyword>
<dbReference type="PANTHER" id="PTHR45964">
    <property type="entry name" value="WSCD FAMILY MEMBER CG9164"/>
    <property type="match status" value="1"/>
</dbReference>
<protein>
    <recommendedName>
        <fullName evidence="4">WSC domain-containing protein</fullName>
    </recommendedName>
</protein>
<feature type="compositionally biased region" description="Low complexity" evidence="2">
    <location>
        <begin position="372"/>
        <end position="391"/>
    </location>
</feature>
<dbReference type="OrthoDB" id="2019572at2759"/>
<dbReference type="SMART" id="SM00321">
    <property type="entry name" value="WSC"/>
    <property type="match status" value="2"/>
</dbReference>
<feature type="region of interest" description="Disordered" evidence="2">
    <location>
        <begin position="254"/>
        <end position="405"/>
    </location>
</feature>
<dbReference type="PANTHER" id="PTHR45964:SF9">
    <property type="entry name" value="SULFOTRANSFERASE"/>
    <property type="match status" value="1"/>
</dbReference>
<proteinExistence type="predicted"/>
<keyword evidence="3" id="KW-0732">Signal</keyword>
<feature type="domain" description="WSC" evidence="4">
    <location>
        <begin position="36"/>
        <end position="129"/>
    </location>
</feature>
<dbReference type="Pfam" id="PF01822">
    <property type="entry name" value="WSC"/>
    <property type="match status" value="2"/>
</dbReference>
<reference evidence="5" key="1">
    <citation type="submission" date="2021-07" db="EMBL/GenBank/DDBJ databases">
        <authorList>
            <person name="Durling M."/>
        </authorList>
    </citation>
    <scope>NUCLEOTIDE SEQUENCE</scope>
</reference>
<keyword evidence="6" id="KW-1185">Reference proteome</keyword>
<evidence type="ECO:0000259" key="4">
    <source>
        <dbReference type="PROSITE" id="PS51212"/>
    </source>
</evidence>
<dbReference type="AlphaFoldDB" id="A0A9N9KLD5"/>
<organism evidence="5 6">
    <name type="scientific">Hymenoscyphus fraxineus</name>
    <dbReference type="NCBI Taxonomy" id="746836"/>
    <lineage>
        <taxon>Eukaryota</taxon>
        <taxon>Fungi</taxon>
        <taxon>Dikarya</taxon>
        <taxon>Ascomycota</taxon>
        <taxon>Pezizomycotina</taxon>
        <taxon>Leotiomycetes</taxon>
        <taxon>Helotiales</taxon>
        <taxon>Helotiaceae</taxon>
        <taxon>Hymenoscyphus</taxon>
    </lineage>
</organism>
<evidence type="ECO:0000256" key="3">
    <source>
        <dbReference type="SAM" id="SignalP"/>
    </source>
</evidence>
<feature type="signal peptide" evidence="3">
    <location>
        <begin position="1"/>
        <end position="22"/>
    </location>
</feature>
<accession>A0A9N9KLD5</accession>
<sequence length="681" mass="71027">MLHLKLIAVASTFLAFFPGVNATQGPAKPSCVDFTPYVYGGCYQNPSNGPHTLLFNSDLDSQNMTVEKCVAFCKGNSYRYAGLEYYGQCTCGASVNGMKVEESLCSFPCTANKNETCGGSNVVSVYGDPTFPTVNITDTSDYKAIGCYTEGTSGRSLVWRQDQVPSGSMTVKKCLSACKVGGYDFAGVEYAQGKKNSTGVQEFARDKECYCGVVLGNGTVPAPASECSMNCTGDSTESCGGPSRLNLFVASDLESSEPCKDGSGPTTSSKSSTATSSTVPPTSSKTSLSTSTSSSYSTSSSDPTTSSTASPTSSATSSSYSTSSSDPTTSSSSTSISSSYSSSSTSSCTTTSSSSASSSVYTPPYTPPTPPTTSSTSTSLSSTAPTTTSKPTTPPSPLTTTKTTPSLCTSTTTIAPAPTCEYQCGNWCSTPLPDWNDQDSCFKAQANCIVQVTSCLLHAGFPASLDCLKFSGWCLSVQSYCFDFCPGRNCQKSDCKSKYPPNHPNQPNPPGSVSTSVYTCPATSASPTPTKPSPTTSTAVPLPTNSNICCQPDNPPKGYGSLSPVGGIALPCLTCNNLMSDYNAGNPFKLYLSSQSSDCPSYPRGGPSGPNQACKDACDAQYQSCQNTYAKGCQNNAGPQYSDSYSVATNKCYNQWKDCYAANSNVNPSPSRCGSWNSGWY</sequence>
<evidence type="ECO:0000256" key="2">
    <source>
        <dbReference type="SAM" id="MobiDB-lite"/>
    </source>
</evidence>
<feature type="compositionally biased region" description="Low complexity" evidence="2">
    <location>
        <begin position="265"/>
        <end position="363"/>
    </location>
</feature>
<feature type="region of interest" description="Disordered" evidence="2">
    <location>
        <begin position="501"/>
        <end position="540"/>
    </location>
</feature>
<feature type="compositionally biased region" description="Low complexity" evidence="2">
    <location>
        <begin position="521"/>
        <end position="540"/>
    </location>
</feature>
<dbReference type="Proteomes" id="UP000696280">
    <property type="component" value="Unassembled WGS sequence"/>
</dbReference>